<dbReference type="Proteomes" id="UP001431429">
    <property type="component" value="Unassembled WGS sequence"/>
</dbReference>
<keyword evidence="1" id="KW-1133">Transmembrane helix</keyword>
<reference evidence="2" key="1">
    <citation type="submission" date="2022-06" db="EMBL/GenBank/DDBJ databases">
        <title>Genome public.</title>
        <authorList>
            <person name="Sun Q."/>
        </authorList>
    </citation>
    <scope>NUCLEOTIDE SEQUENCE</scope>
    <source>
        <strain evidence="2">CWNU-1</strain>
    </source>
</reference>
<comment type="caution">
    <text evidence="2">The sequence shown here is derived from an EMBL/GenBank/DDBJ whole genome shotgun (WGS) entry which is preliminary data.</text>
</comment>
<keyword evidence="1" id="KW-0472">Membrane</keyword>
<gene>
    <name evidence="2" type="ORF">NBG84_35965</name>
</gene>
<evidence type="ECO:0000313" key="2">
    <source>
        <dbReference type="EMBL" id="MCM2393608.1"/>
    </source>
</evidence>
<organism evidence="2 3">
    <name type="scientific">Streptomyces albipurpureus</name>
    <dbReference type="NCBI Taxonomy" id="2897419"/>
    <lineage>
        <taxon>Bacteria</taxon>
        <taxon>Bacillati</taxon>
        <taxon>Actinomycetota</taxon>
        <taxon>Actinomycetes</taxon>
        <taxon>Kitasatosporales</taxon>
        <taxon>Streptomycetaceae</taxon>
        <taxon>Streptomyces</taxon>
    </lineage>
</organism>
<feature type="transmembrane region" description="Helical" evidence="1">
    <location>
        <begin position="20"/>
        <end position="37"/>
    </location>
</feature>
<name>A0ABT0V221_9ACTN</name>
<evidence type="ECO:0000256" key="1">
    <source>
        <dbReference type="SAM" id="Phobius"/>
    </source>
</evidence>
<evidence type="ECO:0000313" key="3">
    <source>
        <dbReference type="Proteomes" id="UP001431429"/>
    </source>
</evidence>
<protein>
    <submittedName>
        <fullName evidence="2">Uncharacterized protein</fullName>
    </submittedName>
</protein>
<proteinExistence type="predicted"/>
<keyword evidence="3" id="KW-1185">Reference proteome</keyword>
<dbReference type="RefSeq" id="WP_250923899.1">
    <property type="nucleotide sequence ID" value="NZ_JAMQAW010000078.1"/>
</dbReference>
<sequence length="68" mass="7334">MLSTSELTNAVSDAGGYASAAWPGIFAVICFGIAFNVRDAAFRIHHIAMKHLRTSDRIKNSPQTGERG</sequence>
<keyword evidence="1" id="KW-0812">Transmembrane</keyword>
<accession>A0ABT0V221</accession>
<dbReference type="EMBL" id="JAMQAW010000078">
    <property type="protein sequence ID" value="MCM2393608.1"/>
    <property type="molecule type" value="Genomic_DNA"/>
</dbReference>